<dbReference type="NCBIfam" id="TIGR00229">
    <property type="entry name" value="sensory_box"/>
    <property type="match status" value="1"/>
</dbReference>
<evidence type="ECO:0000256" key="1">
    <source>
        <dbReference type="ARBA" id="ARBA00022679"/>
    </source>
</evidence>
<proteinExistence type="predicted"/>
<dbReference type="SUPFAM" id="SSF55785">
    <property type="entry name" value="PYP-like sensor domain (PAS domain)"/>
    <property type="match status" value="1"/>
</dbReference>
<keyword evidence="6" id="KW-1185">Reference proteome</keyword>
<dbReference type="SMART" id="SM00091">
    <property type="entry name" value="PAS"/>
    <property type="match status" value="1"/>
</dbReference>
<sequence>MTDLTQISAMELTPFFELTPDLVCIAGKDGYLKKVNQSVIDKLGYTKEELLCRPVNEFIHPDDRSTTAAEREKLIKGQPLLNFQNRYITKEGAVIWLEWTSIYFSAEDVVFAIAKDITVRKMAELDVEAKYHRVKSLVGHFKGNIERERKYLSVALHEELAQLLAVLKIDIEWIRNKALNLPEPVTNRLEHAVAVTDLLMQTIQRISFSISPGMLQDLGLVETLRWHCNEFSIISPVGCSVVGSFDESSLTKEVQLDLFRICQEALHNVIYHSEATTATVTITESDNAILISVTDNGKGFDVQQHLRGPGLQIMQERAASINAVLALESKPGNGTVVNVTVKK</sequence>
<dbReference type="Pfam" id="PF08447">
    <property type="entry name" value="PAS_3"/>
    <property type="match status" value="1"/>
</dbReference>
<dbReference type="InterPro" id="IPR000014">
    <property type="entry name" value="PAS"/>
</dbReference>
<dbReference type="SUPFAM" id="SSF55874">
    <property type="entry name" value="ATPase domain of HSP90 chaperone/DNA topoisomerase II/histidine kinase"/>
    <property type="match status" value="1"/>
</dbReference>
<dbReference type="Pfam" id="PF02518">
    <property type="entry name" value="HATPase_c"/>
    <property type="match status" value="1"/>
</dbReference>
<dbReference type="Gene3D" id="3.30.450.20">
    <property type="entry name" value="PAS domain"/>
    <property type="match status" value="1"/>
</dbReference>
<evidence type="ECO:0000313" key="6">
    <source>
        <dbReference type="Proteomes" id="UP000316167"/>
    </source>
</evidence>
<dbReference type="GO" id="GO:0000160">
    <property type="term" value="P:phosphorelay signal transduction system"/>
    <property type="evidence" value="ECO:0007669"/>
    <property type="project" value="UniProtKB-KW"/>
</dbReference>
<dbReference type="RefSeq" id="WP_158637404.1">
    <property type="nucleotide sequence ID" value="NZ_VLLE01000005.1"/>
</dbReference>
<dbReference type="InterPro" id="IPR036890">
    <property type="entry name" value="HATPase_C_sf"/>
</dbReference>
<dbReference type="InterPro" id="IPR050482">
    <property type="entry name" value="Sensor_HK_TwoCompSys"/>
</dbReference>
<name>A0A562SGK4_9BACT</name>
<evidence type="ECO:0000313" key="5">
    <source>
        <dbReference type="EMBL" id="TWI80263.1"/>
    </source>
</evidence>
<evidence type="ECO:0000256" key="3">
    <source>
        <dbReference type="ARBA" id="ARBA00023012"/>
    </source>
</evidence>
<dbReference type="CDD" id="cd16917">
    <property type="entry name" value="HATPase_UhpB-NarQ-NarX-like"/>
    <property type="match status" value="1"/>
</dbReference>
<dbReference type="AlphaFoldDB" id="A0A562SGK4"/>
<dbReference type="Proteomes" id="UP000316167">
    <property type="component" value="Unassembled WGS sequence"/>
</dbReference>
<evidence type="ECO:0000256" key="2">
    <source>
        <dbReference type="ARBA" id="ARBA00022777"/>
    </source>
</evidence>
<dbReference type="EMBL" id="VLLE01000005">
    <property type="protein sequence ID" value="TWI80263.1"/>
    <property type="molecule type" value="Genomic_DNA"/>
</dbReference>
<evidence type="ECO:0000259" key="4">
    <source>
        <dbReference type="PROSITE" id="PS50112"/>
    </source>
</evidence>
<dbReference type="CDD" id="cd00130">
    <property type="entry name" value="PAS"/>
    <property type="match status" value="1"/>
</dbReference>
<dbReference type="InterPro" id="IPR035965">
    <property type="entry name" value="PAS-like_dom_sf"/>
</dbReference>
<accession>A0A562SGK4</accession>
<protein>
    <submittedName>
        <fullName evidence="5">PAS domain S-box-containing protein</fullName>
    </submittedName>
</protein>
<comment type="caution">
    <text evidence="5">The sequence shown here is derived from an EMBL/GenBank/DDBJ whole genome shotgun (WGS) entry which is preliminary data.</text>
</comment>
<dbReference type="PANTHER" id="PTHR24421">
    <property type="entry name" value="NITRATE/NITRITE SENSOR PROTEIN NARX-RELATED"/>
    <property type="match status" value="1"/>
</dbReference>
<gene>
    <name evidence="5" type="ORF">IQ13_2936</name>
</gene>
<dbReference type="PROSITE" id="PS50112">
    <property type="entry name" value="PAS"/>
    <property type="match status" value="1"/>
</dbReference>
<keyword evidence="3" id="KW-0902">Two-component regulatory system</keyword>
<dbReference type="InterPro" id="IPR003594">
    <property type="entry name" value="HATPase_dom"/>
</dbReference>
<dbReference type="GO" id="GO:0016301">
    <property type="term" value="F:kinase activity"/>
    <property type="evidence" value="ECO:0007669"/>
    <property type="project" value="UniProtKB-KW"/>
</dbReference>
<keyword evidence="1" id="KW-0808">Transferase</keyword>
<keyword evidence="2" id="KW-0418">Kinase</keyword>
<dbReference type="Gene3D" id="3.30.565.10">
    <property type="entry name" value="Histidine kinase-like ATPase, C-terminal domain"/>
    <property type="match status" value="1"/>
</dbReference>
<feature type="domain" description="PAS" evidence="4">
    <location>
        <begin position="8"/>
        <end position="78"/>
    </location>
</feature>
<dbReference type="InterPro" id="IPR013655">
    <property type="entry name" value="PAS_fold_3"/>
</dbReference>
<dbReference type="OrthoDB" id="5522855at2"/>
<organism evidence="5 6">
    <name type="scientific">Lacibacter cauensis</name>
    <dbReference type="NCBI Taxonomy" id="510947"/>
    <lineage>
        <taxon>Bacteria</taxon>
        <taxon>Pseudomonadati</taxon>
        <taxon>Bacteroidota</taxon>
        <taxon>Chitinophagia</taxon>
        <taxon>Chitinophagales</taxon>
        <taxon>Chitinophagaceae</taxon>
        <taxon>Lacibacter</taxon>
    </lineage>
</organism>
<reference evidence="5 6" key="1">
    <citation type="journal article" date="2015" name="Stand. Genomic Sci.">
        <title>Genomic Encyclopedia of Bacterial and Archaeal Type Strains, Phase III: the genomes of soil and plant-associated and newly described type strains.</title>
        <authorList>
            <person name="Whitman W.B."/>
            <person name="Woyke T."/>
            <person name="Klenk H.P."/>
            <person name="Zhou Y."/>
            <person name="Lilburn T.G."/>
            <person name="Beck B.J."/>
            <person name="De Vos P."/>
            <person name="Vandamme P."/>
            <person name="Eisen J.A."/>
            <person name="Garrity G."/>
            <person name="Hugenholtz P."/>
            <person name="Kyrpides N.C."/>
        </authorList>
    </citation>
    <scope>NUCLEOTIDE SEQUENCE [LARGE SCALE GENOMIC DNA]</scope>
    <source>
        <strain evidence="5 6">CGMCC 1.7271</strain>
    </source>
</reference>